<dbReference type="InterPro" id="IPR042099">
    <property type="entry name" value="ANL_N_sf"/>
</dbReference>
<gene>
    <name evidence="3" type="ORF">ALQ37_04878</name>
</gene>
<dbReference type="GO" id="GO:0003824">
    <property type="term" value="F:catalytic activity"/>
    <property type="evidence" value="ECO:0007669"/>
    <property type="project" value="InterPro"/>
</dbReference>
<organism evidence="3 4">
    <name type="scientific">Pseudomonas syringae pv. aptata</name>
    <dbReference type="NCBI Taxonomy" id="83167"/>
    <lineage>
        <taxon>Bacteria</taxon>
        <taxon>Pseudomonadati</taxon>
        <taxon>Pseudomonadota</taxon>
        <taxon>Gammaproteobacteria</taxon>
        <taxon>Pseudomonadales</taxon>
        <taxon>Pseudomonadaceae</taxon>
        <taxon>Pseudomonas</taxon>
        <taxon>Pseudomonas syringae</taxon>
    </lineage>
</organism>
<dbReference type="CDD" id="cd19531">
    <property type="entry name" value="LCL_NRPS-like"/>
    <property type="match status" value="1"/>
</dbReference>
<dbReference type="Gene3D" id="3.30.559.30">
    <property type="entry name" value="Nonribosomal peptide synthetase, condensation domain"/>
    <property type="match status" value="1"/>
</dbReference>
<dbReference type="PANTHER" id="PTHR45398:SF1">
    <property type="entry name" value="ENZYME, PUTATIVE (JCVI)-RELATED"/>
    <property type="match status" value="1"/>
</dbReference>
<dbReference type="Pfam" id="PF00668">
    <property type="entry name" value="Condensation"/>
    <property type="match status" value="1"/>
</dbReference>
<dbReference type="EMBL" id="RBPX01000026">
    <property type="protein sequence ID" value="RMO72393.1"/>
    <property type="molecule type" value="Genomic_DNA"/>
</dbReference>
<feature type="domain" description="Condensation" evidence="2">
    <location>
        <begin position="2"/>
        <end position="311"/>
    </location>
</feature>
<dbReference type="InterPro" id="IPR000873">
    <property type="entry name" value="AMP-dep_synth/lig_dom"/>
</dbReference>
<dbReference type="InterPro" id="IPR001242">
    <property type="entry name" value="Condensation_dom"/>
</dbReference>
<evidence type="ECO:0000259" key="1">
    <source>
        <dbReference type="Pfam" id="PF00501"/>
    </source>
</evidence>
<comment type="caution">
    <text evidence="3">The sequence shown here is derived from an EMBL/GenBank/DDBJ whole genome shotgun (WGS) entry which is preliminary data.</text>
</comment>
<dbReference type="SUPFAM" id="SSF52777">
    <property type="entry name" value="CoA-dependent acyltransferases"/>
    <property type="match status" value="2"/>
</dbReference>
<dbReference type="Gene3D" id="3.30.559.10">
    <property type="entry name" value="Chloramphenicol acetyltransferase-like domain"/>
    <property type="match status" value="1"/>
</dbReference>
<evidence type="ECO:0000313" key="3">
    <source>
        <dbReference type="EMBL" id="RMO72393.1"/>
    </source>
</evidence>
<dbReference type="AlphaFoldDB" id="A0A3M3XSU7"/>
<dbReference type="InterPro" id="IPR023213">
    <property type="entry name" value="CAT-like_dom_sf"/>
</dbReference>
<dbReference type="Gene3D" id="3.40.50.12780">
    <property type="entry name" value="N-terminal domain of ligase-like"/>
    <property type="match status" value="1"/>
</dbReference>
<dbReference type="SUPFAM" id="SSF56801">
    <property type="entry name" value="Acetyl-CoA synthetase-like"/>
    <property type="match status" value="1"/>
</dbReference>
<accession>A0A3M3XSU7</accession>
<protein>
    <recommendedName>
        <fullName evidence="5">Amino acid adenylation</fullName>
    </recommendedName>
</protein>
<reference evidence="3 4" key="1">
    <citation type="submission" date="2018-08" db="EMBL/GenBank/DDBJ databases">
        <title>Recombination of ecologically and evolutionarily significant loci maintains genetic cohesion in the Pseudomonas syringae species complex.</title>
        <authorList>
            <person name="Dillon M."/>
            <person name="Thakur S."/>
            <person name="Almeida R.N.D."/>
            <person name="Weir B.S."/>
            <person name="Guttman D.S."/>
        </authorList>
    </citation>
    <scope>NUCLEOTIDE SEQUENCE [LARGE SCALE GENOMIC DNA]</scope>
    <source>
        <strain evidence="3 4">ICMP 4388</strain>
    </source>
</reference>
<evidence type="ECO:0008006" key="5">
    <source>
        <dbReference type="Google" id="ProtNLM"/>
    </source>
</evidence>
<name>A0A3M3XSU7_PSEAP</name>
<evidence type="ECO:0000259" key="2">
    <source>
        <dbReference type="Pfam" id="PF00668"/>
    </source>
</evidence>
<sequence>MVSDGWSTGVLNRELGALYAAFSQGAEDPLPALPVQYVDYALWQREWLSGDVLQQQRQYWQQALAGAPALLTLPTDRPRPAQQDYSGRTMELVLDTHLTHGLKALSQRRGSTLFMTVMAAWAGLLGRLAGQDDVVIGTPVANRTRSEVEGLVGLFVNTLAIRVDLSDKPTAETLLARVKQQTLDAQAHQDLPFEQVVEVINPLRSLSHSPIFQAMLSWENNEASDLTLGDMTLKSIELAADTAQFDLTLDMAEVDEQLVGTLEYATALFDESTMRRYLGYFQRVLEAMVADDQQVLEHVNLLGVDEREHLLVGLNATEAPYPQDFTIHQLFEERVQAQPNAIALAFEAQRLSYAELNRQANRLAHHLISLGIKPDDRVAICVERGVEMLIGVLGVLKAGAAYLPLDRAYPAERLAYMIEDSAPSALLTQRDVQAHLPTLDLPLVLL</sequence>
<dbReference type="PANTHER" id="PTHR45398">
    <property type="match status" value="1"/>
</dbReference>
<dbReference type="Pfam" id="PF00501">
    <property type="entry name" value="AMP-binding"/>
    <property type="match status" value="1"/>
</dbReference>
<proteinExistence type="predicted"/>
<dbReference type="Proteomes" id="UP000274541">
    <property type="component" value="Unassembled WGS sequence"/>
</dbReference>
<feature type="non-terminal residue" evidence="3">
    <location>
        <position position="446"/>
    </location>
</feature>
<evidence type="ECO:0000313" key="4">
    <source>
        <dbReference type="Proteomes" id="UP000274541"/>
    </source>
</evidence>
<feature type="domain" description="AMP-dependent synthetase/ligase" evidence="1">
    <location>
        <begin position="331"/>
        <end position="431"/>
    </location>
</feature>